<dbReference type="OrthoDB" id="4476201at2759"/>
<keyword evidence="5 6" id="KW-0472">Membrane</keyword>
<dbReference type="AlphaFoldDB" id="A0A8H5GEZ4"/>
<keyword evidence="8" id="KW-1185">Reference proteome</keyword>
<evidence type="ECO:0000256" key="4">
    <source>
        <dbReference type="ARBA" id="ARBA00022989"/>
    </source>
</evidence>
<feature type="transmembrane region" description="Helical" evidence="6">
    <location>
        <begin position="97"/>
        <end position="119"/>
    </location>
</feature>
<feature type="transmembrane region" description="Helical" evidence="6">
    <location>
        <begin position="20"/>
        <end position="44"/>
    </location>
</feature>
<comment type="subcellular location">
    <subcellularLocation>
        <location evidence="1">Membrane</location>
        <topology evidence="1">Multi-pass membrane protein</topology>
    </subcellularLocation>
</comment>
<dbReference type="PANTHER" id="PTHR45649:SF6">
    <property type="entry name" value="GABA-SPECIFIC PERMEASE"/>
    <property type="match status" value="1"/>
</dbReference>
<feature type="transmembrane region" description="Helical" evidence="6">
    <location>
        <begin position="209"/>
        <end position="228"/>
    </location>
</feature>
<dbReference type="Proteomes" id="UP000559027">
    <property type="component" value="Unassembled WGS sequence"/>
</dbReference>
<evidence type="ECO:0000256" key="6">
    <source>
        <dbReference type="SAM" id="Phobius"/>
    </source>
</evidence>
<evidence type="ECO:0000313" key="8">
    <source>
        <dbReference type="Proteomes" id="UP000559027"/>
    </source>
</evidence>
<organism evidence="7 8">
    <name type="scientific">Leucocoprinus leucothites</name>
    <dbReference type="NCBI Taxonomy" id="201217"/>
    <lineage>
        <taxon>Eukaryota</taxon>
        <taxon>Fungi</taxon>
        <taxon>Dikarya</taxon>
        <taxon>Basidiomycota</taxon>
        <taxon>Agaricomycotina</taxon>
        <taxon>Agaricomycetes</taxon>
        <taxon>Agaricomycetidae</taxon>
        <taxon>Agaricales</taxon>
        <taxon>Agaricineae</taxon>
        <taxon>Agaricaceae</taxon>
        <taxon>Leucocoprinus</taxon>
    </lineage>
</organism>
<protein>
    <submittedName>
        <fullName evidence="7">Uncharacterized protein</fullName>
    </submittedName>
</protein>
<comment type="caution">
    <text evidence="7">The sequence shown here is derived from an EMBL/GenBank/DDBJ whole genome shotgun (WGS) entry which is preliminary data.</text>
</comment>
<evidence type="ECO:0000256" key="1">
    <source>
        <dbReference type="ARBA" id="ARBA00004141"/>
    </source>
</evidence>
<keyword evidence="4 6" id="KW-1133">Transmembrane helix</keyword>
<feature type="transmembrane region" description="Helical" evidence="6">
    <location>
        <begin position="266"/>
        <end position="285"/>
    </location>
</feature>
<dbReference type="GO" id="GO:0022857">
    <property type="term" value="F:transmembrane transporter activity"/>
    <property type="evidence" value="ECO:0007669"/>
    <property type="project" value="InterPro"/>
</dbReference>
<dbReference type="PANTHER" id="PTHR45649">
    <property type="entry name" value="AMINO-ACID PERMEASE BAT1"/>
    <property type="match status" value="1"/>
</dbReference>
<keyword evidence="3 6" id="KW-0812">Transmembrane</keyword>
<keyword evidence="2" id="KW-0813">Transport</keyword>
<dbReference type="InterPro" id="IPR002293">
    <property type="entry name" value="AA/rel_permease1"/>
</dbReference>
<dbReference type="Gene3D" id="1.20.1740.10">
    <property type="entry name" value="Amino acid/polyamine transporter I"/>
    <property type="match status" value="1"/>
</dbReference>
<gene>
    <name evidence="7" type="ORF">D9756_000043</name>
</gene>
<evidence type="ECO:0000256" key="5">
    <source>
        <dbReference type="ARBA" id="ARBA00023136"/>
    </source>
</evidence>
<reference evidence="7 8" key="1">
    <citation type="journal article" date="2020" name="ISME J.">
        <title>Uncovering the hidden diversity of litter-decomposition mechanisms in mushroom-forming fungi.</title>
        <authorList>
            <person name="Floudas D."/>
            <person name="Bentzer J."/>
            <person name="Ahren D."/>
            <person name="Johansson T."/>
            <person name="Persson P."/>
            <person name="Tunlid A."/>
        </authorList>
    </citation>
    <scope>NUCLEOTIDE SEQUENCE [LARGE SCALE GENOMIC DNA]</scope>
    <source>
        <strain evidence="7 8">CBS 146.42</strain>
    </source>
</reference>
<dbReference type="EMBL" id="JAACJO010000001">
    <property type="protein sequence ID" value="KAF5363814.1"/>
    <property type="molecule type" value="Genomic_DNA"/>
</dbReference>
<sequence length="294" mass="30240">MGVCGPISTTYFFPLIAAGHLGLTIGWIIPSIFVLCVALSLAELTSAMPAQMIVTGIAVSSDGRVTLGPAPSFGIILALLFSHAIVCPSNSRTLAGLSLFTGGINVAATIAIAIALIVIPGSGRTSASDAFGLLTNNSGWDSNDAAAHISEETSSAARAAPLAILSGLIGAEVLGFLFLVGASFASIDIPHLVGTTLGMPMGQVYLDTFGKKGMLAVWSLCIVLLWFSGISQGVDASRVTFALARDNALPGSKLWKQVHPLTKTPVYAVWLVIFLSAIIAVLVWSDTALSSLAG</sequence>
<evidence type="ECO:0000313" key="7">
    <source>
        <dbReference type="EMBL" id="KAF5363814.1"/>
    </source>
</evidence>
<evidence type="ECO:0000256" key="2">
    <source>
        <dbReference type="ARBA" id="ARBA00022448"/>
    </source>
</evidence>
<accession>A0A8H5GEZ4</accession>
<evidence type="ECO:0000256" key="3">
    <source>
        <dbReference type="ARBA" id="ARBA00022692"/>
    </source>
</evidence>
<dbReference type="Pfam" id="PF13520">
    <property type="entry name" value="AA_permease_2"/>
    <property type="match status" value="1"/>
</dbReference>
<feature type="transmembrane region" description="Helical" evidence="6">
    <location>
        <begin position="65"/>
        <end position="85"/>
    </location>
</feature>
<name>A0A8H5GEZ4_9AGAR</name>
<feature type="transmembrane region" description="Helical" evidence="6">
    <location>
        <begin position="162"/>
        <end position="189"/>
    </location>
</feature>
<proteinExistence type="predicted"/>
<dbReference type="GO" id="GO:0016020">
    <property type="term" value="C:membrane"/>
    <property type="evidence" value="ECO:0007669"/>
    <property type="project" value="UniProtKB-SubCell"/>
</dbReference>